<evidence type="ECO:0000313" key="2">
    <source>
        <dbReference type="Proteomes" id="UP000515163"/>
    </source>
</evidence>
<dbReference type="InterPro" id="IPR036179">
    <property type="entry name" value="Ig-like_dom_sf"/>
</dbReference>
<dbReference type="InterPro" id="IPR003599">
    <property type="entry name" value="Ig_sub"/>
</dbReference>
<gene>
    <name evidence="3" type="primary">LOC116291135</name>
</gene>
<dbReference type="SMART" id="SM00409">
    <property type="entry name" value="IG"/>
    <property type="match status" value="1"/>
</dbReference>
<feature type="domain" description="Ig-like" evidence="1">
    <location>
        <begin position="65"/>
        <end position="166"/>
    </location>
</feature>
<organism evidence="2 3">
    <name type="scientific">Actinia tenebrosa</name>
    <name type="common">Australian red waratah sea anemone</name>
    <dbReference type="NCBI Taxonomy" id="6105"/>
    <lineage>
        <taxon>Eukaryota</taxon>
        <taxon>Metazoa</taxon>
        <taxon>Cnidaria</taxon>
        <taxon>Anthozoa</taxon>
        <taxon>Hexacorallia</taxon>
        <taxon>Actiniaria</taxon>
        <taxon>Actiniidae</taxon>
        <taxon>Actinia</taxon>
    </lineage>
</organism>
<dbReference type="RefSeq" id="XP_031554114.1">
    <property type="nucleotide sequence ID" value="XM_031698254.1"/>
</dbReference>
<dbReference type="OrthoDB" id="5954856at2759"/>
<dbReference type="InterPro" id="IPR013783">
    <property type="entry name" value="Ig-like_fold"/>
</dbReference>
<dbReference type="GeneID" id="116291135"/>
<dbReference type="Proteomes" id="UP000515163">
    <property type="component" value="Unplaced"/>
</dbReference>
<accession>A0A6P8HCE8</accession>
<dbReference type="InParanoid" id="A0A6P8HCE8"/>
<dbReference type="InterPro" id="IPR007110">
    <property type="entry name" value="Ig-like_dom"/>
</dbReference>
<sequence>MKNNLAVLPNGDLFFTYVDQEDIKKFSVYPFNLQLQCIVASRDIIYYSHIYNLKVVGNDSSSFSPTFAPGGEPMQMETAVQGKEKFLHCVASGNPAPQTRWYRVFENGKTKEIVNGKDGILIPRANHGRVLHILKISKEQHEPGNYRCEVSNGQGKTLVSKLIKITVYSESTCISLMSTF</sequence>
<dbReference type="KEGG" id="aten:116291135"/>
<dbReference type="AlphaFoldDB" id="A0A6P8HCE8"/>
<dbReference type="SMART" id="SM00408">
    <property type="entry name" value="IGc2"/>
    <property type="match status" value="1"/>
</dbReference>
<dbReference type="Pfam" id="PF13927">
    <property type="entry name" value="Ig_3"/>
    <property type="match status" value="1"/>
</dbReference>
<evidence type="ECO:0000313" key="3">
    <source>
        <dbReference type="RefSeq" id="XP_031554114.1"/>
    </source>
</evidence>
<dbReference type="InterPro" id="IPR003598">
    <property type="entry name" value="Ig_sub2"/>
</dbReference>
<reference evidence="3" key="1">
    <citation type="submission" date="2025-08" db="UniProtKB">
        <authorList>
            <consortium name="RefSeq"/>
        </authorList>
    </citation>
    <scope>IDENTIFICATION</scope>
    <source>
        <tissue evidence="3">Tentacle</tissue>
    </source>
</reference>
<dbReference type="SUPFAM" id="SSF48726">
    <property type="entry name" value="Immunoglobulin"/>
    <property type="match status" value="1"/>
</dbReference>
<name>A0A6P8HCE8_ACTTE</name>
<protein>
    <submittedName>
        <fullName evidence="3">Neurofascin-like</fullName>
    </submittedName>
</protein>
<proteinExistence type="predicted"/>
<dbReference type="PROSITE" id="PS50835">
    <property type="entry name" value="IG_LIKE"/>
    <property type="match status" value="1"/>
</dbReference>
<evidence type="ECO:0000259" key="1">
    <source>
        <dbReference type="PROSITE" id="PS50835"/>
    </source>
</evidence>
<dbReference type="Gene3D" id="2.60.40.10">
    <property type="entry name" value="Immunoglobulins"/>
    <property type="match status" value="1"/>
</dbReference>
<keyword evidence="2" id="KW-1185">Reference proteome</keyword>